<feature type="domain" description="PA" evidence="3">
    <location>
        <begin position="53"/>
        <end position="144"/>
    </location>
</feature>
<dbReference type="Pfam" id="PF02225">
    <property type="entry name" value="PA"/>
    <property type="match status" value="1"/>
</dbReference>
<evidence type="ECO:0000256" key="1">
    <source>
        <dbReference type="ARBA" id="ARBA00022729"/>
    </source>
</evidence>
<keyword evidence="1" id="KW-0732">Signal</keyword>
<reference evidence="5" key="1">
    <citation type="submission" date="2022-11" db="UniProtKB">
        <authorList>
            <consortium name="WormBaseParasite"/>
        </authorList>
    </citation>
    <scope>IDENTIFICATION</scope>
</reference>
<dbReference type="PANTHER" id="PTHR22702:SF1">
    <property type="entry name" value="PROTEASE-ASSOCIATED DOMAIN-CONTAINING PROTEIN 1"/>
    <property type="match status" value="1"/>
</dbReference>
<dbReference type="PANTHER" id="PTHR22702">
    <property type="entry name" value="PROTEASE-ASSOCIATED DOMAIN-CONTAINING PROTEIN"/>
    <property type="match status" value="1"/>
</dbReference>
<dbReference type="Gene3D" id="3.50.30.30">
    <property type="match status" value="1"/>
</dbReference>
<dbReference type="SUPFAM" id="SSF52025">
    <property type="entry name" value="PA domain"/>
    <property type="match status" value="1"/>
</dbReference>
<proteinExistence type="predicted"/>
<dbReference type="InterPro" id="IPR046450">
    <property type="entry name" value="PA_dom_sf"/>
</dbReference>
<dbReference type="AlphaFoldDB" id="A0A914Y341"/>
<sequence length="234" mass="25898">MLEFNKQQETELLNLIRVERSVQVLSAPVYGKADYPASNAQFGLNLNTSSVIGSLALASPLQSCSPLKNARQLEGKIVLVRRGGCMFQEKARYAQTAGAIGVIVADNQEDSSFATAPLFSMSGDLAVEDDIKIPVVLLFSIEVQKLLNHHFKKPVVLRLGKNPINPALIITEYFKGTRKFEADITLPVANQMFSLDAKKETMRINFRFNGINSASKAGEKQKVNKMILLIWPIF</sequence>
<keyword evidence="4" id="KW-1185">Reference proteome</keyword>
<dbReference type="Proteomes" id="UP000887577">
    <property type="component" value="Unplaced"/>
</dbReference>
<protein>
    <submittedName>
        <fullName evidence="5">PA domain-containing protein</fullName>
    </submittedName>
</protein>
<evidence type="ECO:0000313" key="5">
    <source>
        <dbReference type="WBParaSite" id="PSU_v2.g13871.t1"/>
    </source>
</evidence>
<evidence type="ECO:0000256" key="2">
    <source>
        <dbReference type="ARBA" id="ARBA00023180"/>
    </source>
</evidence>
<accession>A0A914Y341</accession>
<evidence type="ECO:0000259" key="3">
    <source>
        <dbReference type="Pfam" id="PF02225"/>
    </source>
</evidence>
<evidence type="ECO:0000313" key="4">
    <source>
        <dbReference type="Proteomes" id="UP000887577"/>
    </source>
</evidence>
<organism evidence="4 5">
    <name type="scientific">Panagrolaimus superbus</name>
    <dbReference type="NCBI Taxonomy" id="310955"/>
    <lineage>
        <taxon>Eukaryota</taxon>
        <taxon>Metazoa</taxon>
        <taxon>Ecdysozoa</taxon>
        <taxon>Nematoda</taxon>
        <taxon>Chromadorea</taxon>
        <taxon>Rhabditida</taxon>
        <taxon>Tylenchina</taxon>
        <taxon>Panagrolaimomorpha</taxon>
        <taxon>Panagrolaimoidea</taxon>
        <taxon>Panagrolaimidae</taxon>
        <taxon>Panagrolaimus</taxon>
    </lineage>
</organism>
<name>A0A914Y341_9BILA</name>
<dbReference type="InterPro" id="IPR003137">
    <property type="entry name" value="PA_domain"/>
</dbReference>
<keyword evidence="2" id="KW-0325">Glycoprotein</keyword>
<dbReference type="WBParaSite" id="PSU_v2.g13871.t1">
    <property type="protein sequence ID" value="PSU_v2.g13871.t1"/>
    <property type="gene ID" value="PSU_v2.g13871"/>
</dbReference>